<organism evidence="2">
    <name type="scientific">Heterosigma akashiwo</name>
    <name type="common">Chromophytic alga</name>
    <name type="synonym">Heterosigma carterae</name>
    <dbReference type="NCBI Taxonomy" id="2829"/>
    <lineage>
        <taxon>Eukaryota</taxon>
        <taxon>Sar</taxon>
        <taxon>Stramenopiles</taxon>
        <taxon>Ochrophyta</taxon>
        <taxon>Raphidophyceae</taxon>
        <taxon>Chattonellales</taxon>
        <taxon>Chattonellaceae</taxon>
        <taxon>Heterosigma</taxon>
    </lineage>
</organism>
<reference evidence="2" key="1">
    <citation type="submission" date="2021-01" db="EMBL/GenBank/DDBJ databases">
        <authorList>
            <person name="Corre E."/>
            <person name="Pelletier E."/>
            <person name="Niang G."/>
            <person name="Scheremetjew M."/>
            <person name="Finn R."/>
            <person name="Kale V."/>
            <person name="Holt S."/>
            <person name="Cochrane G."/>
            <person name="Meng A."/>
            <person name="Brown T."/>
            <person name="Cohen L."/>
        </authorList>
    </citation>
    <scope>NUCLEOTIDE SEQUENCE</scope>
    <source>
        <strain evidence="2">CCMP3107</strain>
    </source>
</reference>
<dbReference type="EMBL" id="HBIU01021728">
    <property type="protein sequence ID" value="CAE0631478.1"/>
    <property type="molecule type" value="Transcribed_RNA"/>
</dbReference>
<evidence type="ECO:0000313" key="2">
    <source>
        <dbReference type="EMBL" id="CAE0631478.1"/>
    </source>
</evidence>
<feature type="region of interest" description="Disordered" evidence="1">
    <location>
        <begin position="1"/>
        <end position="39"/>
    </location>
</feature>
<evidence type="ECO:0000256" key="1">
    <source>
        <dbReference type="SAM" id="MobiDB-lite"/>
    </source>
</evidence>
<name>A0A6S9G6U2_HETAK</name>
<proteinExistence type="predicted"/>
<feature type="compositionally biased region" description="Low complexity" evidence="1">
    <location>
        <begin position="12"/>
        <end position="23"/>
    </location>
</feature>
<accession>A0A6S9G6U2</accession>
<sequence>MDASLWPLSSKPTAPAPQALSPSAAPPPPSYPNTFSSSSNIVEGDAPHVGVLEAERWLHGCFSMAIALFSSKPTALPPQALSPSAAAPPDIFWVGMRQTLYY</sequence>
<gene>
    <name evidence="2" type="ORF">HAKA00212_LOCUS10181</name>
</gene>
<protein>
    <submittedName>
        <fullName evidence="2">Uncharacterized protein</fullName>
    </submittedName>
</protein>
<dbReference type="AlphaFoldDB" id="A0A6S9G6U2"/>